<dbReference type="EMBL" id="JAPFFF010000002">
    <property type="protein sequence ID" value="KAK8897403.1"/>
    <property type="molecule type" value="Genomic_DNA"/>
</dbReference>
<sequence length="435" mass="50424">MGNYLSFNRNIKQEGLVFNLNTFNQTSAVIGIDYNSSKEDIIIPRYINFNTQDFIVKSIEKYAFKDCQTIKAIQLPPDSELHTIEFQAFKNSSLEEIKIPQHVAKICEEAFFNCKQLKKVEFAENSELEVIEKGAFSFTAIDSIRVPKKVTQIGRSAFYSCHYLRNVEYEEDSRLKIIENEVFYDTKIEKITIPSQVKRICTNSFAICVHLQCVECALHSELETIEDSAFIFSSIERISIPSSVKELQDGWCSETLKLRKISVFENGQKNISYFDDKYIVGKSDNKSDEYDVLIFARRNIIYAKIPPFIKKIGPFAFDCSCVKYVTIPNQVVEICCHAFNMCRKLKRVDFLDNPQLQTIGRYAFNLSGLESFIVPPHVNQIYEYAFNNCKRLQIIDNGDNYHVNIDRIEIKESKNANVMTHANKKELKMYYDDFL</sequence>
<dbReference type="InterPro" id="IPR053139">
    <property type="entry name" value="Surface_bspA-like"/>
</dbReference>
<dbReference type="PANTHER" id="PTHR45661">
    <property type="entry name" value="SURFACE ANTIGEN"/>
    <property type="match status" value="1"/>
</dbReference>
<protein>
    <recommendedName>
        <fullName evidence="3">Surface antigen BspA-like protein</fullName>
    </recommendedName>
</protein>
<organism evidence="1 2">
    <name type="scientific">Tritrichomonas musculus</name>
    <dbReference type="NCBI Taxonomy" id="1915356"/>
    <lineage>
        <taxon>Eukaryota</taxon>
        <taxon>Metamonada</taxon>
        <taxon>Parabasalia</taxon>
        <taxon>Tritrichomonadida</taxon>
        <taxon>Tritrichomonadidae</taxon>
        <taxon>Tritrichomonas</taxon>
    </lineage>
</organism>
<dbReference type="PANTHER" id="PTHR45661:SF3">
    <property type="entry name" value="IG-LIKE DOMAIN-CONTAINING PROTEIN"/>
    <property type="match status" value="1"/>
</dbReference>
<name>A0ABR2L269_9EUKA</name>
<dbReference type="SUPFAM" id="SSF52058">
    <property type="entry name" value="L domain-like"/>
    <property type="match status" value="1"/>
</dbReference>
<dbReference type="InterPro" id="IPR032675">
    <property type="entry name" value="LRR_dom_sf"/>
</dbReference>
<dbReference type="Pfam" id="PF13306">
    <property type="entry name" value="LRR_5"/>
    <property type="match status" value="2"/>
</dbReference>
<dbReference type="Proteomes" id="UP001470230">
    <property type="component" value="Unassembled WGS sequence"/>
</dbReference>
<accession>A0ABR2L269</accession>
<gene>
    <name evidence="1" type="ORF">M9Y10_015349</name>
</gene>
<proteinExistence type="predicted"/>
<keyword evidence="2" id="KW-1185">Reference proteome</keyword>
<evidence type="ECO:0000313" key="1">
    <source>
        <dbReference type="EMBL" id="KAK8897403.1"/>
    </source>
</evidence>
<dbReference type="Gene3D" id="3.80.10.10">
    <property type="entry name" value="Ribonuclease Inhibitor"/>
    <property type="match status" value="2"/>
</dbReference>
<evidence type="ECO:0008006" key="3">
    <source>
        <dbReference type="Google" id="ProtNLM"/>
    </source>
</evidence>
<dbReference type="InterPro" id="IPR026906">
    <property type="entry name" value="LRR_5"/>
</dbReference>
<evidence type="ECO:0000313" key="2">
    <source>
        <dbReference type="Proteomes" id="UP001470230"/>
    </source>
</evidence>
<reference evidence="1 2" key="1">
    <citation type="submission" date="2024-04" db="EMBL/GenBank/DDBJ databases">
        <title>Tritrichomonas musculus Genome.</title>
        <authorList>
            <person name="Alves-Ferreira E."/>
            <person name="Grigg M."/>
            <person name="Lorenzi H."/>
            <person name="Galac M."/>
        </authorList>
    </citation>
    <scope>NUCLEOTIDE SEQUENCE [LARGE SCALE GENOMIC DNA]</scope>
    <source>
        <strain evidence="1 2">EAF2021</strain>
    </source>
</reference>
<comment type="caution">
    <text evidence="1">The sequence shown here is derived from an EMBL/GenBank/DDBJ whole genome shotgun (WGS) entry which is preliminary data.</text>
</comment>